<proteinExistence type="inferred from homology"/>
<evidence type="ECO:0000313" key="10">
    <source>
        <dbReference type="Proteomes" id="UP000007151"/>
    </source>
</evidence>
<dbReference type="Proteomes" id="UP000007151">
    <property type="component" value="Unassembled WGS sequence"/>
</dbReference>
<dbReference type="Gene3D" id="3.30.70.330">
    <property type="match status" value="1"/>
</dbReference>
<dbReference type="STRING" id="278856.A0A212FLB0"/>
<evidence type="ECO:0000256" key="7">
    <source>
        <dbReference type="ARBA" id="ARBA00039977"/>
    </source>
</evidence>
<organism evidence="9 10">
    <name type="scientific">Danaus plexippus plexippus</name>
    <dbReference type="NCBI Taxonomy" id="278856"/>
    <lineage>
        <taxon>Eukaryota</taxon>
        <taxon>Metazoa</taxon>
        <taxon>Ecdysozoa</taxon>
        <taxon>Arthropoda</taxon>
        <taxon>Hexapoda</taxon>
        <taxon>Insecta</taxon>
        <taxon>Pterygota</taxon>
        <taxon>Neoptera</taxon>
        <taxon>Endopterygota</taxon>
        <taxon>Lepidoptera</taxon>
        <taxon>Glossata</taxon>
        <taxon>Ditrysia</taxon>
        <taxon>Papilionoidea</taxon>
        <taxon>Nymphalidae</taxon>
        <taxon>Danainae</taxon>
        <taxon>Danaini</taxon>
        <taxon>Danaina</taxon>
        <taxon>Danaus</taxon>
        <taxon>Danaus</taxon>
    </lineage>
</organism>
<dbReference type="EMBL" id="AGBW02007840">
    <property type="protein sequence ID" value="OWR54479.1"/>
    <property type="molecule type" value="Genomic_DNA"/>
</dbReference>
<protein>
    <recommendedName>
        <fullName evidence="7">Large ribosomal subunit protein uL23m</fullName>
    </recommendedName>
    <alternativeName>
        <fullName evidence="8">39S ribosomal protein L23, mitochondrial</fullName>
    </alternativeName>
</protein>
<dbReference type="InterPro" id="IPR012678">
    <property type="entry name" value="Ribosomal_uL23/eL15/eS24_sf"/>
</dbReference>
<evidence type="ECO:0000256" key="2">
    <source>
        <dbReference type="ARBA" id="ARBA00006700"/>
    </source>
</evidence>
<comment type="caution">
    <text evidence="9">The sequence shown here is derived from an EMBL/GenBank/DDBJ whole genome shotgun (WGS) entry which is preliminary data.</text>
</comment>
<comment type="subunit">
    <text evidence="6">Component of the mitochondrial ribosome large subunit (39S) which comprises a 16S rRNA and about 50 distinct proteins.</text>
</comment>
<keyword evidence="4" id="KW-0496">Mitochondrion</keyword>
<dbReference type="GO" id="GO:0003735">
    <property type="term" value="F:structural constituent of ribosome"/>
    <property type="evidence" value="ECO:0007669"/>
    <property type="project" value="InterPro"/>
</dbReference>
<dbReference type="AlphaFoldDB" id="A0A212FLB0"/>
<evidence type="ECO:0000313" key="9">
    <source>
        <dbReference type="EMBL" id="OWR54479.1"/>
    </source>
</evidence>
<dbReference type="InterPro" id="IPR012677">
    <property type="entry name" value="Nucleotide-bd_a/b_plait_sf"/>
</dbReference>
<dbReference type="InterPro" id="IPR013025">
    <property type="entry name" value="Ribosomal_uL23-like"/>
</dbReference>
<dbReference type="KEGG" id="dpl:KGM_208045"/>
<dbReference type="eggNOG" id="KOG4089">
    <property type="taxonomic scope" value="Eukaryota"/>
</dbReference>
<keyword evidence="3 9" id="KW-0689">Ribosomal protein</keyword>
<evidence type="ECO:0000256" key="5">
    <source>
        <dbReference type="ARBA" id="ARBA00023274"/>
    </source>
</evidence>
<dbReference type="GO" id="GO:0005762">
    <property type="term" value="C:mitochondrial large ribosomal subunit"/>
    <property type="evidence" value="ECO:0007669"/>
    <property type="project" value="TreeGrafter"/>
</dbReference>
<keyword evidence="10" id="KW-1185">Reference proteome</keyword>
<evidence type="ECO:0000256" key="4">
    <source>
        <dbReference type="ARBA" id="ARBA00023128"/>
    </source>
</evidence>
<dbReference type="PANTHER" id="PTHR12059">
    <property type="entry name" value="RIBOSOMAL PROTEIN L23-RELATED"/>
    <property type="match status" value="1"/>
</dbReference>
<dbReference type="PANTHER" id="PTHR12059:SF5">
    <property type="entry name" value="LARGE RIBOSOMAL SUBUNIT PROTEIN UL23M"/>
    <property type="match status" value="1"/>
</dbReference>
<evidence type="ECO:0000256" key="1">
    <source>
        <dbReference type="ARBA" id="ARBA00004173"/>
    </source>
</evidence>
<accession>A0A212FLB0</accession>
<name>A0A212FLB0_DANPL</name>
<comment type="subcellular location">
    <subcellularLocation>
        <location evidence="1">Mitochondrion</location>
    </subcellularLocation>
</comment>
<comment type="similarity">
    <text evidence="2">Belongs to the universal ribosomal protein uL23 family.</text>
</comment>
<evidence type="ECO:0000256" key="8">
    <source>
        <dbReference type="ARBA" id="ARBA00041375"/>
    </source>
</evidence>
<dbReference type="Pfam" id="PF00276">
    <property type="entry name" value="Ribosomal_L23"/>
    <property type="match status" value="1"/>
</dbReference>
<keyword evidence="5" id="KW-0687">Ribonucleoprotein</keyword>
<sequence>MSTRWYPIYQKGNPQLRVFLPNFWMKLVRPYDKQQPNIVHFHCSMEMTKYDIKNYLEKIYNVPVVHVRTKIALGKFKKEIVKGYITKDEDVKVAYVTLPKTHKFEFPDIFEKKTGSEDDAKALEETKKSFKKFLEKNKDRTDVPSWFSI</sequence>
<dbReference type="FunFam" id="3.30.70.330:FF:000284">
    <property type="entry name" value="39S ribosomal protein L23, mitochondrial"/>
    <property type="match status" value="1"/>
</dbReference>
<gene>
    <name evidence="9" type="ORF">KGM_208045</name>
</gene>
<dbReference type="SUPFAM" id="SSF54189">
    <property type="entry name" value="Ribosomal proteins S24e, L23 and L15e"/>
    <property type="match status" value="1"/>
</dbReference>
<dbReference type="FunCoup" id="A0A212FLB0">
    <property type="interactions" value="168"/>
</dbReference>
<reference evidence="9 10" key="1">
    <citation type="journal article" date="2011" name="Cell">
        <title>The monarch butterfly genome yields insights into long-distance migration.</title>
        <authorList>
            <person name="Zhan S."/>
            <person name="Merlin C."/>
            <person name="Boore J.L."/>
            <person name="Reppert S.M."/>
        </authorList>
    </citation>
    <scope>NUCLEOTIDE SEQUENCE [LARGE SCALE GENOMIC DNA]</scope>
    <source>
        <strain evidence="9">F-2</strain>
    </source>
</reference>
<dbReference type="GO" id="GO:0032543">
    <property type="term" value="P:mitochondrial translation"/>
    <property type="evidence" value="ECO:0007669"/>
    <property type="project" value="TreeGrafter"/>
</dbReference>
<evidence type="ECO:0000256" key="6">
    <source>
        <dbReference type="ARBA" id="ARBA00038782"/>
    </source>
</evidence>
<dbReference type="OrthoDB" id="275582at2759"/>
<evidence type="ECO:0000256" key="3">
    <source>
        <dbReference type="ARBA" id="ARBA00022980"/>
    </source>
</evidence>